<keyword evidence="1 5" id="KW-0808">Transferase</keyword>
<dbReference type="AlphaFoldDB" id="A0A853BST4"/>
<proteinExistence type="predicted"/>
<accession>A0A853BST4</accession>
<dbReference type="InterPro" id="IPR006464">
    <property type="entry name" value="AcTrfase_RimI/Ard1"/>
</dbReference>
<feature type="region of interest" description="Disordered" evidence="3">
    <location>
        <begin position="173"/>
        <end position="238"/>
    </location>
</feature>
<dbReference type="InterPro" id="IPR016181">
    <property type="entry name" value="Acyl_CoA_acyltransferase"/>
</dbReference>
<name>A0A853BST4_9ACTN</name>
<dbReference type="InterPro" id="IPR000182">
    <property type="entry name" value="GNAT_dom"/>
</dbReference>
<dbReference type="NCBIfam" id="TIGR01575">
    <property type="entry name" value="rimI"/>
    <property type="match status" value="1"/>
</dbReference>
<dbReference type="CDD" id="cd04301">
    <property type="entry name" value="NAT_SF"/>
    <property type="match status" value="1"/>
</dbReference>
<gene>
    <name evidence="5" type="ORF">HNR12_003848</name>
</gene>
<comment type="caution">
    <text evidence="5">The sequence shown here is derived from an EMBL/GenBank/DDBJ whole genome shotgun (WGS) entry which is preliminary data.</text>
</comment>
<dbReference type="EMBL" id="JACCFO010000001">
    <property type="protein sequence ID" value="NYI97571.1"/>
    <property type="molecule type" value="Genomic_DNA"/>
</dbReference>
<evidence type="ECO:0000256" key="2">
    <source>
        <dbReference type="ARBA" id="ARBA00023315"/>
    </source>
</evidence>
<evidence type="ECO:0000256" key="3">
    <source>
        <dbReference type="SAM" id="MobiDB-lite"/>
    </source>
</evidence>
<organism evidence="5 6">
    <name type="scientific">Streptomonospora nanhaiensis</name>
    <dbReference type="NCBI Taxonomy" id="1323731"/>
    <lineage>
        <taxon>Bacteria</taxon>
        <taxon>Bacillati</taxon>
        <taxon>Actinomycetota</taxon>
        <taxon>Actinomycetes</taxon>
        <taxon>Streptosporangiales</taxon>
        <taxon>Nocardiopsidaceae</taxon>
        <taxon>Streptomonospora</taxon>
    </lineage>
</organism>
<protein>
    <submittedName>
        <fullName evidence="5">Ribosomal-protein-alanine N-acetyltransferase</fullName>
        <ecNumber evidence="5">2.3.1.267</ecNumber>
    </submittedName>
</protein>
<keyword evidence="6" id="KW-1185">Reference proteome</keyword>
<dbReference type="EC" id="2.3.1.267" evidence="5"/>
<evidence type="ECO:0000313" key="6">
    <source>
        <dbReference type="Proteomes" id="UP000575985"/>
    </source>
</evidence>
<feature type="domain" description="N-acetyltransferase" evidence="4">
    <location>
        <begin position="8"/>
        <end position="165"/>
    </location>
</feature>
<evidence type="ECO:0000313" key="5">
    <source>
        <dbReference type="EMBL" id="NYI97571.1"/>
    </source>
</evidence>
<dbReference type="SUPFAM" id="SSF55729">
    <property type="entry name" value="Acyl-CoA N-acyltransferases (Nat)"/>
    <property type="match status" value="1"/>
</dbReference>
<dbReference type="PROSITE" id="PS51186">
    <property type="entry name" value="GNAT"/>
    <property type="match status" value="1"/>
</dbReference>
<keyword evidence="2 5" id="KW-0012">Acyltransferase</keyword>
<dbReference type="PANTHER" id="PTHR43877">
    <property type="entry name" value="AMINOALKYLPHOSPHONATE N-ACETYLTRANSFERASE-RELATED-RELATED"/>
    <property type="match status" value="1"/>
</dbReference>
<dbReference type="InterPro" id="IPR050832">
    <property type="entry name" value="Bact_Acetyltransf"/>
</dbReference>
<sequence length="238" mass="25159">MAGVNRGFHVRPMTEYDIGPIMALENDLFGADAWSESMLRSEFAEPTRHYVVACRDDTAEGGAGTGSDGGGPVLGYAGLRSVPPEGDVQTIAVDRAWWGRGIATALLTELLTRAYSQEVTDVFLEVRSDNRRAQELYRRFGFVDIGVRRNYYRDADAIVMRCSQVASALVQTGGGEVGEAPEAGSPDDPLEGTEPLPGARASGPVGFGAAFADSHDGGMTDTTDPAGGRDAAPGEEKA</sequence>
<evidence type="ECO:0000259" key="4">
    <source>
        <dbReference type="PROSITE" id="PS51186"/>
    </source>
</evidence>
<dbReference type="Proteomes" id="UP000575985">
    <property type="component" value="Unassembled WGS sequence"/>
</dbReference>
<dbReference type="Gene3D" id="3.40.630.30">
    <property type="match status" value="1"/>
</dbReference>
<dbReference type="GO" id="GO:0008999">
    <property type="term" value="F:protein-N-terminal-alanine acetyltransferase activity"/>
    <property type="evidence" value="ECO:0007669"/>
    <property type="project" value="UniProtKB-EC"/>
</dbReference>
<dbReference type="Pfam" id="PF00583">
    <property type="entry name" value="Acetyltransf_1"/>
    <property type="match status" value="1"/>
</dbReference>
<evidence type="ECO:0000256" key="1">
    <source>
        <dbReference type="ARBA" id="ARBA00022679"/>
    </source>
</evidence>
<reference evidence="5 6" key="1">
    <citation type="submission" date="2020-07" db="EMBL/GenBank/DDBJ databases">
        <title>Sequencing the genomes of 1000 actinobacteria strains.</title>
        <authorList>
            <person name="Klenk H.-P."/>
        </authorList>
    </citation>
    <scope>NUCLEOTIDE SEQUENCE [LARGE SCALE GENOMIC DNA]</scope>
    <source>
        <strain evidence="5 6">DSM 45927</strain>
    </source>
</reference>